<proteinExistence type="predicted"/>
<dbReference type="Proteomes" id="UP001445076">
    <property type="component" value="Unassembled WGS sequence"/>
</dbReference>
<evidence type="ECO:0000313" key="2">
    <source>
        <dbReference type="Proteomes" id="UP001445076"/>
    </source>
</evidence>
<protein>
    <recommendedName>
        <fullName evidence="3">Prokineticin domain-containing protein</fullName>
    </recommendedName>
</protein>
<name>A0AAW0YDM5_CHEQU</name>
<keyword evidence="2" id="KW-1185">Reference proteome</keyword>
<dbReference type="Gene3D" id="2.10.80.10">
    <property type="entry name" value="Lipase, subunit A"/>
    <property type="match status" value="1"/>
</dbReference>
<reference evidence="1 2" key="1">
    <citation type="journal article" date="2024" name="BMC Genomics">
        <title>Genome assembly of redclaw crayfish (Cherax quadricarinatus) provides insights into its immune adaptation and hypoxia tolerance.</title>
        <authorList>
            <person name="Liu Z."/>
            <person name="Zheng J."/>
            <person name="Li H."/>
            <person name="Fang K."/>
            <person name="Wang S."/>
            <person name="He J."/>
            <person name="Zhou D."/>
            <person name="Weng S."/>
            <person name="Chi M."/>
            <person name="Gu Z."/>
            <person name="He J."/>
            <person name="Li F."/>
            <person name="Wang M."/>
        </authorList>
    </citation>
    <scope>NUCLEOTIDE SEQUENCE [LARGE SCALE GENOMIC DNA]</scope>
    <source>
        <strain evidence="1">ZL_2023a</strain>
    </source>
</reference>
<organism evidence="1 2">
    <name type="scientific">Cherax quadricarinatus</name>
    <name type="common">Australian red claw crayfish</name>
    <dbReference type="NCBI Taxonomy" id="27406"/>
    <lineage>
        <taxon>Eukaryota</taxon>
        <taxon>Metazoa</taxon>
        <taxon>Ecdysozoa</taxon>
        <taxon>Arthropoda</taxon>
        <taxon>Crustacea</taxon>
        <taxon>Multicrustacea</taxon>
        <taxon>Malacostraca</taxon>
        <taxon>Eumalacostraca</taxon>
        <taxon>Eucarida</taxon>
        <taxon>Decapoda</taxon>
        <taxon>Pleocyemata</taxon>
        <taxon>Astacidea</taxon>
        <taxon>Parastacoidea</taxon>
        <taxon>Parastacidae</taxon>
        <taxon>Cherax</taxon>
    </lineage>
</organism>
<sequence>QGLMFLPSLGDPCSDNIDCTSGCCLMTGHRHRRPIGVCQSLRQIGEYCAPGTRLRNYYGSRVYTYSCPCGAGLTCKPKWSSMLYGRSVMEDPKCMPETMHPYVLAMKGYGYNMNNRHTNSINIVPAE</sequence>
<comment type="caution">
    <text evidence="1">The sequence shown here is derived from an EMBL/GenBank/DDBJ whole genome shotgun (WGS) entry which is preliminary data.</text>
</comment>
<dbReference type="EMBL" id="JARKIK010000008">
    <property type="protein sequence ID" value="KAK8749881.1"/>
    <property type="molecule type" value="Genomic_DNA"/>
</dbReference>
<feature type="non-terminal residue" evidence="1">
    <location>
        <position position="1"/>
    </location>
</feature>
<evidence type="ECO:0008006" key="3">
    <source>
        <dbReference type="Google" id="ProtNLM"/>
    </source>
</evidence>
<gene>
    <name evidence="1" type="ORF">OTU49_015107</name>
</gene>
<dbReference type="AlphaFoldDB" id="A0AAW0YDM5"/>
<accession>A0AAW0YDM5</accession>
<evidence type="ECO:0000313" key="1">
    <source>
        <dbReference type="EMBL" id="KAK8749881.1"/>
    </source>
</evidence>